<keyword evidence="1" id="KW-0677">Repeat</keyword>
<dbReference type="InterPro" id="IPR019734">
    <property type="entry name" value="TPR_rpt"/>
</dbReference>
<dbReference type="InterPro" id="IPR011990">
    <property type="entry name" value="TPR-like_helical_dom_sf"/>
</dbReference>
<evidence type="ECO:0000259" key="4">
    <source>
        <dbReference type="PROSITE" id="PS50280"/>
    </source>
</evidence>
<dbReference type="SMART" id="SM00028">
    <property type="entry name" value="TPR"/>
    <property type="match status" value="2"/>
</dbReference>
<dbReference type="WBParaSite" id="PSU_v2.g5734.t1">
    <property type="protein sequence ID" value="PSU_v2.g5734.t1"/>
    <property type="gene ID" value="PSU_v2.g5734"/>
</dbReference>
<dbReference type="Proteomes" id="UP000887577">
    <property type="component" value="Unplaced"/>
</dbReference>
<dbReference type="PANTHER" id="PTHR47643:SF2">
    <property type="entry name" value="TPR DOMAIN PROTEIN (AFU_ORTHOLOGUE AFUA_5G12710)"/>
    <property type="match status" value="1"/>
</dbReference>
<dbReference type="InterPro" id="IPR053209">
    <property type="entry name" value="Gramillin-biosynth_MTr"/>
</dbReference>
<dbReference type="PROSITE" id="PS50280">
    <property type="entry name" value="SET"/>
    <property type="match status" value="1"/>
</dbReference>
<dbReference type="SUPFAM" id="SSF48452">
    <property type="entry name" value="TPR-like"/>
    <property type="match status" value="1"/>
</dbReference>
<evidence type="ECO:0000313" key="6">
    <source>
        <dbReference type="WBParaSite" id="PSU_v2.g5734.t1"/>
    </source>
</evidence>
<dbReference type="Pfam" id="PF00856">
    <property type="entry name" value="SET"/>
    <property type="match status" value="1"/>
</dbReference>
<evidence type="ECO:0000256" key="2">
    <source>
        <dbReference type="ARBA" id="ARBA00022803"/>
    </source>
</evidence>
<evidence type="ECO:0000313" key="5">
    <source>
        <dbReference type="Proteomes" id="UP000887577"/>
    </source>
</evidence>
<feature type="domain" description="SET" evidence="4">
    <location>
        <begin position="319"/>
        <end position="492"/>
    </location>
</feature>
<dbReference type="SUPFAM" id="SSF82199">
    <property type="entry name" value="SET domain"/>
    <property type="match status" value="1"/>
</dbReference>
<organism evidence="5 6">
    <name type="scientific">Panagrolaimus superbus</name>
    <dbReference type="NCBI Taxonomy" id="310955"/>
    <lineage>
        <taxon>Eukaryota</taxon>
        <taxon>Metazoa</taxon>
        <taxon>Ecdysozoa</taxon>
        <taxon>Nematoda</taxon>
        <taxon>Chromadorea</taxon>
        <taxon>Rhabditida</taxon>
        <taxon>Tylenchina</taxon>
        <taxon>Panagrolaimomorpha</taxon>
        <taxon>Panagrolaimoidea</taxon>
        <taxon>Panagrolaimidae</taxon>
        <taxon>Panagrolaimus</taxon>
    </lineage>
</organism>
<keyword evidence="2 3" id="KW-0802">TPR repeat</keyword>
<feature type="repeat" description="TPR" evidence="3">
    <location>
        <begin position="207"/>
        <end position="240"/>
    </location>
</feature>
<evidence type="ECO:0000256" key="1">
    <source>
        <dbReference type="ARBA" id="ARBA00022737"/>
    </source>
</evidence>
<sequence length="668" mass="76445">MNINTLTKAQLEMKKFGEINRLNESEPESRPHRNPDEEILSWQLQTVKYEKNDITKTKTLFLSENSHFCSKSFEELEPINLCDMKVPMIHEGKYLVCQVKGKPYSVIGLATPSPYFGVHTLIEDLNGDIEELAMYNFRHKVDDVNWLPLGTILIIKEPWLRYGSQSKTASLRVDSPSDVIFVDPIDNEVLEKIGATKWHDSKLSKNAEVWQKEANECFKKGKYEMALKLYDRAIRFNPELSVLHSNKSLTCLRIGAFYDAYEAAKIGLEKGGNREKALYRMGQAAYDMREWQNAANHFAAILLESEKHEPQFEVADYVGPIEIANIPGKGRGIIASEDIKEGTLLVVSKAFSTSLCQDFLSLLGTIQSFKKQGATADQLLQVTQIMKNLQLNPQLGKEIYDLYAGDLEQNVDIPFGVIDAARVQQISACNTFGTTDVGENSESIDKIRLFVLPSYFNHSCIANGKREFFHDVMVVHATADIKKGEEIFVPYINLTYDFLERKKKLDFWKFTCTCALCELDANDENCLKRNEMVKKYVKFANGSYNLYSIIDQGEALLKKIRETYVNRNELKIVLVQFLDTLYAAYYDTGNKLKCAKILEEIISLMDNPLKYTEKIKTKYLDLAHCYLSLRNNRGYKEMLQKAMKLSFCADMEHFKAIYPMIGRQLSVM</sequence>
<dbReference type="SMART" id="SM00317">
    <property type="entry name" value="SET"/>
    <property type="match status" value="1"/>
</dbReference>
<dbReference type="InterPro" id="IPR046341">
    <property type="entry name" value="SET_dom_sf"/>
</dbReference>
<protein>
    <submittedName>
        <fullName evidence="6">SET domain-containing protein</fullName>
    </submittedName>
</protein>
<evidence type="ECO:0000256" key="3">
    <source>
        <dbReference type="PROSITE-ProRule" id="PRU00339"/>
    </source>
</evidence>
<dbReference type="InterPro" id="IPR001214">
    <property type="entry name" value="SET_dom"/>
</dbReference>
<dbReference type="InterPro" id="IPR013105">
    <property type="entry name" value="TPR_2"/>
</dbReference>
<dbReference type="PANTHER" id="PTHR47643">
    <property type="entry name" value="TPR DOMAIN PROTEIN (AFU_ORTHOLOGUE AFUA_5G12710)"/>
    <property type="match status" value="1"/>
</dbReference>
<dbReference type="Gene3D" id="2.170.270.10">
    <property type="entry name" value="SET domain"/>
    <property type="match status" value="1"/>
</dbReference>
<dbReference type="Pfam" id="PF07719">
    <property type="entry name" value="TPR_2"/>
    <property type="match status" value="1"/>
</dbReference>
<accession>A0A914Z667</accession>
<proteinExistence type="predicted"/>
<dbReference type="AlphaFoldDB" id="A0A914Z667"/>
<keyword evidence="5" id="KW-1185">Reference proteome</keyword>
<dbReference type="PROSITE" id="PS50005">
    <property type="entry name" value="TPR"/>
    <property type="match status" value="1"/>
</dbReference>
<dbReference type="Gene3D" id="1.25.40.10">
    <property type="entry name" value="Tetratricopeptide repeat domain"/>
    <property type="match status" value="1"/>
</dbReference>
<name>A0A914Z667_9BILA</name>
<reference evidence="6" key="1">
    <citation type="submission" date="2022-11" db="UniProtKB">
        <authorList>
            <consortium name="WormBaseParasite"/>
        </authorList>
    </citation>
    <scope>IDENTIFICATION</scope>
</reference>